<evidence type="ECO:0000313" key="1">
    <source>
        <dbReference type="EMBL" id="OAD65642.1"/>
    </source>
</evidence>
<reference evidence="2" key="1">
    <citation type="submission" date="2015-06" db="EMBL/GenBank/DDBJ databases">
        <title>Expansion of signal transduction pathways in fungi by whole-genome duplication.</title>
        <authorList>
            <consortium name="DOE Joint Genome Institute"/>
            <person name="Corrochano L.M."/>
            <person name="Kuo A."/>
            <person name="Marcet-Houben M."/>
            <person name="Polaino S."/>
            <person name="Salamov A."/>
            <person name="Villalobos J.M."/>
            <person name="Alvarez M.I."/>
            <person name="Avalos J."/>
            <person name="Benito E.P."/>
            <person name="Benoit I."/>
            <person name="Burger G."/>
            <person name="Camino L.P."/>
            <person name="Canovas D."/>
            <person name="Cerda-Olmedo E."/>
            <person name="Cheng J.-F."/>
            <person name="Dominguez A."/>
            <person name="Elias M."/>
            <person name="Eslava A.P."/>
            <person name="Glaser F."/>
            <person name="Grimwood J."/>
            <person name="Gutierrez G."/>
            <person name="Heitman J."/>
            <person name="Henrissat B."/>
            <person name="Iturriaga E.A."/>
            <person name="Lang B.F."/>
            <person name="Lavin J.L."/>
            <person name="Lee S."/>
            <person name="Li W."/>
            <person name="Lindquist E."/>
            <person name="Lopez-Garcia S."/>
            <person name="Luque E.M."/>
            <person name="Marcos A.T."/>
            <person name="Martin J."/>
            <person name="McCluskey K."/>
            <person name="Medina H.R."/>
            <person name="Miralles-Duran A."/>
            <person name="Miyazaki A."/>
            <person name="Munoz-Torres E."/>
            <person name="Oguiza J.A."/>
            <person name="Ohm R."/>
            <person name="Olmedo M."/>
            <person name="Orejas M."/>
            <person name="Ortiz-Castellanos L."/>
            <person name="Pisabarro A.G."/>
            <person name="Rodriguez-Romero J."/>
            <person name="Ruiz-Herrera J."/>
            <person name="Ruiz-Vazquez R."/>
            <person name="Sanz C."/>
            <person name="Schackwitz W."/>
            <person name="Schmutz J."/>
            <person name="Shahriari M."/>
            <person name="Shelest E."/>
            <person name="Silva-Franco F."/>
            <person name="Soanes D."/>
            <person name="Syed K."/>
            <person name="Tagua V.G."/>
            <person name="Talbot N.J."/>
            <person name="Thon M."/>
            <person name="De vries R.P."/>
            <person name="Wiebenga A."/>
            <person name="Yadav J.S."/>
            <person name="Braun E.L."/>
            <person name="Baker S."/>
            <person name="Garre V."/>
            <person name="Horwitz B."/>
            <person name="Torres-Martinez S."/>
            <person name="Idnurm A."/>
            <person name="Herrera-Estrella A."/>
            <person name="Gabaldon T."/>
            <person name="Grigoriev I.V."/>
        </authorList>
    </citation>
    <scope>NUCLEOTIDE SEQUENCE [LARGE SCALE GENOMIC DNA]</scope>
    <source>
        <strain evidence="2">NRRL 1555(-)</strain>
    </source>
</reference>
<dbReference type="EMBL" id="KV441009">
    <property type="protein sequence ID" value="OAD65642.1"/>
    <property type="molecule type" value="Genomic_DNA"/>
</dbReference>
<dbReference type="Proteomes" id="UP000077315">
    <property type="component" value="Unassembled WGS sequence"/>
</dbReference>
<proteinExistence type="predicted"/>
<dbReference type="GeneID" id="28994020"/>
<evidence type="ECO:0000313" key="2">
    <source>
        <dbReference type="Proteomes" id="UP000077315"/>
    </source>
</evidence>
<organism evidence="1 2">
    <name type="scientific">Phycomyces blakesleeanus (strain ATCC 8743b / DSM 1359 / FGSC 10004 / NBRC 33097 / NRRL 1555)</name>
    <dbReference type="NCBI Taxonomy" id="763407"/>
    <lineage>
        <taxon>Eukaryota</taxon>
        <taxon>Fungi</taxon>
        <taxon>Fungi incertae sedis</taxon>
        <taxon>Mucoromycota</taxon>
        <taxon>Mucoromycotina</taxon>
        <taxon>Mucoromycetes</taxon>
        <taxon>Mucorales</taxon>
        <taxon>Phycomycetaceae</taxon>
        <taxon>Phycomyces</taxon>
    </lineage>
</organism>
<dbReference type="InParanoid" id="A0A162T245"/>
<keyword evidence="2" id="KW-1185">Reference proteome</keyword>
<sequence>MYNEILSLKADQENFKLEMKTQIEELNEDLVIEVTSNEKATLNMCTKLICDGMAAHPSVIALGPNPSWGLLYPT</sequence>
<dbReference type="RefSeq" id="XP_018283682.1">
    <property type="nucleotide sequence ID" value="XM_018433114.1"/>
</dbReference>
<gene>
    <name evidence="1" type="ORF">PHYBLDRAFT_153332</name>
</gene>
<name>A0A162T245_PHYB8</name>
<dbReference type="VEuPathDB" id="FungiDB:PHYBLDRAFT_153332"/>
<accession>A0A162T245</accession>
<protein>
    <submittedName>
        <fullName evidence="1">Uncharacterized protein</fullName>
    </submittedName>
</protein>
<dbReference type="AlphaFoldDB" id="A0A162T245"/>